<evidence type="ECO:0000256" key="1">
    <source>
        <dbReference type="ARBA" id="ARBA00023015"/>
    </source>
</evidence>
<dbReference type="KEGG" id="dgo:DGo_CA0677"/>
<dbReference type="InterPro" id="IPR000835">
    <property type="entry name" value="HTH_MarR-typ"/>
</dbReference>
<feature type="domain" description="HTH marR-type" evidence="5">
    <location>
        <begin position="23"/>
        <end position="163"/>
    </location>
</feature>
<dbReference type="PANTHER" id="PTHR33164">
    <property type="entry name" value="TRANSCRIPTIONAL REGULATOR, MARR FAMILY"/>
    <property type="match status" value="1"/>
</dbReference>
<evidence type="ECO:0000256" key="4">
    <source>
        <dbReference type="SAM" id="MobiDB-lite"/>
    </source>
</evidence>
<feature type="compositionally biased region" description="Pro residues" evidence="4">
    <location>
        <begin position="8"/>
        <end position="19"/>
    </location>
</feature>
<dbReference type="GO" id="GO:0006950">
    <property type="term" value="P:response to stress"/>
    <property type="evidence" value="ECO:0007669"/>
    <property type="project" value="TreeGrafter"/>
</dbReference>
<evidence type="ECO:0000256" key="3">
    <source>
        <dbReference type="ARBA" id="ARBA00023163"/>
    </source>
</evidence>
<keyword evidence="7" id="KW-1185">Reference proteome</keyword>
<reference evidence="6 7" key="1">
    <citation type="journal article" date="2012" name="PLoS ONE">
        <title>Genome sequence and transcriptome analysis of the radioresistant bacterium Deinococcus gobiensis: insights into the extreme environmental adaptations.</title>
        <authorList>
            <person name="Yuan M."/>
            <person name="Chen M."/>
            <person name="Zhang W."/>
            <person name="Lu W."/>
            <person name="Wang J."/>
            <person name="Yang M."/>
            <person name="Zhao P."/>
            <person name="Tang R."/>
            <person name="Li X."/>
            <person name="Hao Y."/>
            <person name="Zhou Z."/>
            <person name="Zhan Y."/>
            <person name="Yu H."/>
            <person name="Teng C."/>
            <person name="Yan Y."/>
            <person name="Ping S."/>
            <person name="Wang Y."/>
            <person name="Lin M."/>
        </authorList>
    </citation>
    <scope>NUCLEOTIDE SEQUENCE [LARGE SCALE GENOMIC DNA]</scope>
    <source>
        <strain evidence="6 7">I-0</strain>
    </source>
</reference>
<dbReference type="PATRIC" id="fig|745776.4.peg.694"/>
<dbReference type="OrthoDB" id="582199at2"/>
<dbReference type="Gene3D" id="1.10.10.10">
    <property type="entry name" value="Winged helix-like DNA-binding domain superfamily/Winged helix DNA-binding domain"/>
    <property type="match status" value="1"/>
</dbReference>
<dbReference type="InterPro" id="IPR036390">
    <property type="entry name" value="WH_DNA-bd_sf"/>
</dbReference>
<dbReference type="PANTHER" id="PTHR33164:SF43">
    <property type="entry name" value="HTH-TYPE TRANSCRIPTIONAL REPRESSOR YETL"/>
    <property type="match status" value="1"/>
</dbReference>
<evidence type="ECO:0000256" key="2">
    <source>
        <dbReference type="ARBA" id="ARBA00023125"/>
    </source>
</evidence>
<dbReference type="GO" id="GO:0003677">
    <property type="term" value="F:DNA binding"/>
    <property type="evidence" value="ECO:0007669"/>
    <property type="project" value="UniProtKB-KW"/>
</dbReference>
<keyword evidence="3" id="KW-0804">Transcription</keyword>
<dbReference type="STRING" id="745776.DGo_CA0677"/>
<dbReference type="InterPro" id="IPR023187">
    <property type="entry name" value="Tscrpt_reg_MarR-type_CS"/>
</dbReference>
<dbReference type="eggNOG" id="COG1846">
    <property type="taxonomic scope" value="Bacteria"/>
</dbReference>
<evidence type="ECO:0000259" key="5">
    <source>
        <dbReference type="PROSITE" id="PS50995"/>
    </source>
</evidence>
<dbReference type="PROSITE" id="PS01117">
    <property type="entry name" value="HTH_MARR_1"/>
    <property type="match status" value="1"/>
</dbReference>
<feature type="region of interest" description="Disordered" evidence="4">
    <location>
        <begin position="1"/>
        <end position="27"/>
    </location>
</feature>
<feature type="compositionally biased region" description="Pro residues" evidence="4">
    <location>
        <begin position="182"/>
        <end position="195"/>
    </location>
</feature>
<feature type="region of interest" description="Disordered" evidence="4">
    <location>
        <begin position="176"/>
        <end position="195"/>
    </location>
</feature>
<keyword evidence="2" id="KW-0238">DNA-binding</keyword>
<dbReference type="SMART" id="SM00347">
    <property type="entry name" value="HTH_MARR"/>
    <property type="match status" value="1"/>
</dbReference>
<dbReference type="HOGENOM" id="CLU_1394329_0_0_0"/>
<evidence type="ECO:0000313" key="6">
    <source>
        <dbReference type="EMBL" id="AFD24604.1"/>
    </source>
</evidence>
<keyword evidence="1" id="KW-0805">Transcription regulation</keyword>
<dbReference type="Pfam" id="PF01047">
    <property type="entry name" value="MarR"/>
    <property type="match status" value="1"/>
</dbReference>
<name>H8GX64_DEIGI</name>
<dbReference type="GO" id="GO:0003700">
    <property type="term" value="F:DNA-binding transcription factor activity"/>
    <property type="evidence" value="ECO:0007669"/>
    <property type="project" value="InterPro"/>
</dbReference>
<evidence type="ECO:0000313" key="7">
    <source>
        <dbReference type="Proteomes" id="UP000007575"/>
    </source>
</evidence>
<protein>
    <submittedName>
        <fullName evidence="6">Transcriptional regulator, MarR family</fullName>
    </submittedName>
</protein>
<dbReference type="AlphaFoldDB" id="H8GX64"/>
<dbReference type="RefSeq" id="WP_014684087.1">
    <property type="nucleotide sequence ID" value="NC_017790.1"/>
</dbReference>
<dbReference type="Proteomes" id="UP000007575">
    <property type="component" value="Chromosome"/>
</dbReference>
<dbReference type="SUPFAM" id="SSF46785">
    <property type="entry name" value="Winged helix' DNA-binding domain"/>
    <property type="match status" value="1"/>
</dbReference>
<dbReference type="PROSITE" id="PS50995">
    <property type="entry name" value="HTH_MARR_2"/>
    <property type="match status" value="1"/>
</dbReference>
<dbReference type="InterPro" id="IPR039422">
    <property type="entry name" value="MarR/SlyA-like"/>
</dbReference>
<dbReference type="InterPro" id="IPR036388">
    <property type="entry name" value="WH-like_DNA-bd_sf"/>
</dbReference>
<accession>H8GX64</accession>
<organism evidence="6 7">
    <name type="scientific">Deinococcus gobiensis (strain DSM 21396 / JCM 16679 / CGMCC 1.7299 / I-0)</name>
    <dbReference type="NCBI Taxonomy" id="745776"/>
    <lineage>
        <taxon>Bacteria</taxon>
        <taxon>Thermotogati</taxon>
        <taxon>Deinococcota</taxon>
        <taxon>Deinococci</taxon>
        <taxon>Deinococcales</taxon>
        <taxon>Deinococcaceae</taxon>
        <taxon>Deinococcus</taxon>
    </lineage>
</organism>
<proteinExistence type="predicted"/>
<dbReference type="EMBL" id="CP002191">
    <property type="protein sequence ID" value="AFD24604.1"/>
    <property type="molecule type" value="Genomic_DNA"/>
</dbReference>
<gene>
    <name evidence="6" type="ordered locus">DGo_CA0677</name>
</gene>
<sequence>MNSDRPPDPPTPASSPGPPDESAEAVARTVGRSLKRYQGYVNAYTQRLNEADHEDTQLSSRQIGVLFQLRAHGTQNVSALARSVGLTLSATSHLLERLVQHGLVVRSEDPDNRRQKRIALSDQGQGLLGRLERDALQAYTLLLLHAPADVLGELRCCLGRLDPYLPASPGEFAAQASRALCPHPPTPSPTPEDQP</sequence>